<gene>
    <name evidence="1" type="ORF">MERR_LOCUS44360</name>
</gene>
<dbReference type="InterPro" id="IPR052343">
    <property type="entry name" value="Retrotransposon-Effector_Assoc"/>
</dbReference>
<dbReference type="Proteomes" id="UP000467841">
    <property type="component" value="Unassembled WGS sequence"/>
</dbReference>
<dbReference type="InterPro" id="IPR043502">
    <property type="entry name" value="DNA/RNA_pol_sf"/>
</dbReference>
<protein>
    <recommendedName>
        <fullName evidence="3">Reverse transcriptase domain-containing protein</fullName>
    </recommendedName>
</protein>
<keyword evidence="2" id="KW-1185">Reference proteome</keyword>
<dbReference type="PANTHER" id="PTHR46890:SF48">
    <property type="entry name" value="RNA-DIRECTED DNA POLYMERASE"/>
    <property type="match status" value="1"/>
</dbReference>
<evidence type="ECO:0000313" key="2">
    <source>
        <dbReference type="Proteomes" id="UP000467841"/>
    </source>
</evidence>
<dbReference type="EMBL" id="CACVBM020001673">
    <property type="protein sequence ID" value="CAA7057124.1"/>
    <property type="molecule type" value="Genomic_DNA"/>
</dbReference>
<dbReference type="PANTHER" id="PTHR46890">
    <property type="entry name" value="NON-LTR RETROLELEMENT REVERSE TRANSCRIPTASE-LIKE PROTEIN-RELATED"/>
    <property type="match status" value="1"/>
</dbReference>
<reference evidence="1" key="1">
    <citation type="submission" date="2020-01" db="EMBL/GenBank/DDBJ databases">
        <authorList>
            <person name="Mishra B."/>
        </authorList>
    </citation>
    <scope>NUCLEOTIDE SEQUENCE [LARGE SCALE GENOMIC DNA]</scope>
</reference>
<organism evidence="1 2">
    <name type="scientific">Microthlaspi erraticum</name>
    <dbReference type="NCBI Taxonomy" id="1685480"/>
    <lineage>
        <taxon>Eukaryota</taxon>
        <taxon>Viridiplantae</taxon>
        <taxon>Streptophyta</taxon>
        <taxon>Embryophyta</taxon>
        <taxon>Tracheophyta</taxon>
        <taxon>Spermatophyta</taxon>
        <taxon>Magnoliopsida</taxon>
        <taxon>eudicotyledons</taxon>
        <taxon>Gunneridae</taxon>
        <taxon>Pentapetalae</taxon>
        <taxon>rosids</taxon>
        <taxon>malvids</taxon>
        <taxon>Brassicales</taxon>
        <taxon>Brassicaceae</taxon>
        <taxon>Coluteocarpeae</taxon>
        <taxon>Microthlaspi</taxon>
    </lineage>
</organism>
<name>A0A6D2KXA2_9BRAS</name>
<dbReference type="InterPro" id="IPR036691">
    <property type="entry name" value="Endo/exonu/phosph_ase_sf"/>
</dbReference>
<evidence type="ECO:0008006" key="3">
    <source>
        <dbReference type="Google" id="ProtNLM"/>
    </source>
</evidence>
<dbReference type="SUPFAM" id="SSF56672">
    <property type="entry name" value="DNA/RNA polymerases"/>
    <property type="match status" value="1"/>
</dbReference>
<sequence>MALFWKQEVALSVLSSCDNYIETSITYKAKTFITHFIYGEPDHSKRKERAEGTFGDFRVFLSQCDLYDVPYSGNPLSWRGVRYSHLVHCRLDRALSNGLWADLFPYSRSLYLEFEGSDHRPLLSLLEPHMKKKRGIFRYDRSLNENEEIKVIIEKAWNSSSRATVEQRISTCRREISRWNHKHQQNSQKIIKEEKQKLEEAMSSSVLNQEVIAEINQKLKSAYQKEEEYWRQRSRTLWLALGDRNSGYFHAVTRGRRTINKLAVIEDNEGTAISSNCVDIVNQAIQPCITPETNEVLITDPSPEEIKEALFSINPDKAPGPDGFSACFFQKNWLVMGPNITTEIQEIISTGILPSSLNNTHVRLIPKVPSPKTVAEFRPIALCNVYYMIISKILTKRL</sequence>
<accession>A0A6D2KXA2</accession>
<comment type="caution">
    <text evidence="1">The sequence shown here is derived from an EMBL/GenBank/DDBJ whole genome shotgun (WGS) entry which is preliminary data.</text>
</comment>
<proteinExistence type="predicted"/>
<dbReference type="SUPFAM" id="SSF56219">
    <property type="entry name" value="DNase I-like"/>
    <property type="match status" value="1"/>
</dbReference>
<evidence type="ECO:0000313" key="1">
    <source>
        <dbReference type="EMBL" id="CAA7057124.1"/>
    </source>
</evidence>
<dbReference type="OrthoDB" id="1751841at2759"/>
<dbReference type="AlphaFoldDB" id="A0A6D2KXA2"/>